<gene>
    <name evidence="1" type="ORF">TPELB_09280</name>
</gene>
<keyword evidence="2" id="KW-1185">Reference proteome</keyword>
<proteinExistence type="predicted"/>
<evidence type="ECO:0008006" key="3">
    <source>
        <dbReference type="Google" id="ProtNLM"/>
    </source>
</evidence>
<dbReference type="EMBL" id="CP154622">
    <property type="protein sequence ID" value="XAM40622.1"/>
    <property type="molecule type" value="Genomic_DNA"/>
</dbReference>
<accession>A0ABZ3FA22</accession>
<protein>
    <recommendedName>
        <fullName evidence="3">Zinc-ribbon domain-containing protein</fullName>
    </recommendedName>
</protein>
<evidence type="ECO:0000313" key="1">
    <source>
        <dbReference type="EMBL" id="XAM40622.1"/>
    </source>
</evidence>
<evidence type="ECO:0000313" key="2">
    <source>
        <dbReference type="Proteomes" id="UP001477947"/>
    </source>
</evidence>
<name>A0ABZ3FA22_9FIRM</name>
<sequence length="102" mass="11827">MICKECGGMIKHEEEYCRKCGALVINFKQNENKSLKNICIENNARGKWQSFINKISNKDTRDHKVKETNKHNLNLNLNELGSLVNKYSESVKNILSEENNKK</sequence>
<reference evidence="1 2" key="1">
    <citation type="submission" date="2024-04" db="EMBL/GenBank/DDBJ databases">
        <title>Isolation and characterization of novel acetogenic strains of the genera Terrisporobacter and Acetoanaerobium.</title>
        <authorList>
            <person name="Boeer T."/>
            <person name="Schueler M.A."/>
            <person name="Lueschen A."/>
            <person name="Eysell L."/>
            <person name="Droege J."/>
            <person name="Heinemann M."/>
            <person name="Engelhardt L."/>
            <person name="Basen M."/>
            <person name="Daniel R."/>
        </authorList>
    </citation>
    <scope>NUCLEOTIDE SEQUENCE [LARGE SCALE GENOMIC DNA]</scope>
    <source>
        <strain evidence="1 2">ELB</strain>
    </source>
</reference>
<dbReference type="RefSeq" id="WP_206925624.1">
    <property type="nucleotide sequence ID" value="NZ_CP154622.1"/>
</dbReference>
<organism evidence="1 2">
    <name type="scientific">Terrisporobacter petrolearius</name>
    <dbReference type="NCBI Taxonomy" id="1460447"/>
    <lineage>
        <taxon>Bacteria</taxon>
        <taxon>Bacillati</taxon>
        <taxon>Bacillota</taxon>
        <taxon>Clostridia</taxon>
        <taxon>Peptostreptococcales</taxon>
        <taxon>Peptostreptococcaceae</taxon>
        <taxon>Terrisporobacter</taxon>
    </lineage>
</organism>
<dbReference type="Proteomes" id="UP001477947">
    <property type="component" value="Chromosome"/>
</dbReference>